<dbReference type="RefSeq" id="WP_149308193.1">
    <property type="nucleotide sequence ID" value="NZ_SRSD01000008.1"/>
</dbReference>
<dbReference type="SUPFAM" id="SSF118352">
    <property type="entry name" value="HSP33 redox switch-like"/>
    <property type="match status" value="1"/>
</dbReference>
<keyword evidence="2 6" id="KW-0862">Zinc</keyword>
<protein>
    <recommendedName>
        <fullName evidence="6">33 kDa chaperonin</fullName>
    </recommendedName>
    <alternativeName>
        <fullName evidence="6">Heat shock protein 33 homolog</fullName>
        <shortName evidence="6">HSP33</shortName>
    </alternativeName>
</protein>
<dbReference type="PANTHER" id="PTHR30111">
    <property type="entry name" value="33 KDA CHAPERONIN"/>
    <property type="match status" value="1"/>
</dbReference>
<evidence type="ECO:0000256" key="1">
    <source>
        <dbReference type="ARBA" id="ARBA00022490"/>
    </source>
</evidence>
<dbReference type="NCBIfam" id="NF001033">
    <property type="entry name" value="PRK00114.1"/>
    <property type="match status" value="1"/>
</dbReference>
<evidence type="ECO:0000313" key="8">
    <source>
        <dbReference type="Proteomes" id="UP000324298"/>
    </source>
</evidence>
<dbReference type="EMBL" id="SRSD01000008">
    <property type="protein sequence ID" value="KAA0889701.1"/>
    <property type="molecule type" value="Genomic_DNA"/>
</dbReference>
<dbReference type="Pfam" id="PF01430">
    <property type="entry name" value="HSP33"/>
    <property type="match status" value="1"/>
</dbReference>
<evidence type="ECO:0000313" key="7">
    <source>
        <dbReference type="EMBL" id="KAA0889701.1"/>
    </source>
</evidence>
<evidence type="ECO:0000256" key="3">
    <source>
        <dbReference type="ARBA" id="ARBA00023157"/>
    </source>
</evidence>
<dbReference type="InterPro" id="IPR000397">
    <property type="entry name" value="Heat_shock_Hsp33"/>
</dbReference>
<name>A0A5A9XDD8_9BACT</name>
<evidence type="ECO:0000256" key="6">
    <source>
        <dbReference type="HAMAP-Rule" id="MF_00117"/>
    </source>
</evidence>
<dbReference type="CDD" id="cd00498">
    <property type="entry name" value="Hsp33"/>
    <property type="match status" value="1"/>
</dbReference>
<comment type="similarity">
    <text evidence="6">Belongs to the HSP33 family.</text>
</comment>
<evidence type="ECO:0000256" key="2">
    <source>
        <dbReference type="ARBA" id="ARBA00022833"/>
    </source>
</evidence>
<dbReference type="PANTHER" id="PTHR30111:SF1">
    <property type="entry name" value="33 KDA CHAPERONIN"/>
    <property type="match status" value="1"/>
</dbReference>
<comment type="PTM">
    <text evidence="6">Under oxidizing conditions two disulfide bonds are formed involving the reactive cysteines. Under reducing conditions zinc is bound to the reactive cysteines and the protein is inactive.</text>
</comment>
<dbReference type="GO" id="GO:0044183">
    <property type="term" value="F:protein folding chaperone"/>
    <property type="evidence" value="ECO:0007669"/>
    <property type="project" value="TreeGrafter"/>
</dbReference>
<keyword evidence="4 6" id="KW-0143">Chaperone</keyword>
<gene>
    <name evidence="6" type="primary">hslO</name>
    <name evidence="7" type="ORF">ET418_13055</name>
</gene>
<comment type="function">
    <text evidence="6">Redox regulated molecular chaperone. Protects both thermally unfolding and oxidatively damaged proteins from irreversible aggregation. Plays an important role in the bacterial defense system toward oxidative stress.</text>
</comment>
<dbReference type="Proteomes" id="UP000324298">
    <property type="component" value="Unassembled WGS sequence"/>
</dbReference>
<comment type="subcellular location">
    <subcellularLocation>
        <location evidence="6">Cytoplasm</location>
    </subcellularLocation>
</comment>
<dbReference type="HAMAP" id="MF_00117">
    <property type="entry name" value="HslO"/>
    <property type="match status" value="1"/>
</dbReference>
<dbReference type="InterPro" id="IPR016154">
    <property type="entry name" value="Heat_shock_Hsp33_C"/>
</dbReference>
<evidence type="ECO:0000256" key="5">
    <source>
        <dbReference type="ARBA" id="ARBA00023284"/>
    </source>
</evidence>
<accession>A0A5A9XDD8</accession>
<reference evidence="7 8" key="1">
    <citation type="submission" date="2019-04" db="EMBL/GenBank/DDBJ databases">
        <title>Geobacter ruber sp. nov., ferric-reducing bacteria isolated from paddy soil.</title>
        <authorList>
            <person name="Xu Z."/>
            <person name="Masuda Y."/>
            <person name="Itoh H."/>
            <person name="Senoo K."/>
        </authorList>
    </citation>
    <scope>NUCLEOTIDE SEQUENCE [LARGE SCALE GENOMIC DNA]</scope>
    <source>
        <strain evidence="7 8">Red88</strain>
    </source>
</reference>
<dbReference type="GO" id="GO:0042026">
    <property type="term" value="P:protein refolding"/>
    <property type="evidence" value="ECO:0007669"/>
    <property type="project" value="TreeGrafter"/>
</dbReference>
<keyword evidence="5 6" id="KW-0676">Redox-active center</keyword>
<organism evidence="7 8">
    <name type="scientific">Oryzomonas rubra</name>
    <dbReference type="NCBI Taxonomy" id="2509454"/>
    <lineage>
        <taxon>Bacteria</taxon>
        <taxon>Pseudomonadati</taxon>
        <taxon>Thermodesulfobacteriota</taxon>
        <taxon>Desulfuromonadia</taxon>
        <taxon>Geobacterales</taxon>
        <taxon>Geobacteraceae</taxon>
        <taxon>Oryzomonas</taxon>
    </lineage>
</organism>
<evidence type="ECO:0000256" key="4">
    <source>
        <dbReference type="ARBA" id="ARBA00023186"/>
    </source>
</evidence>
<dbReference type="SUPFAM" id="SSF64397">
    <property type="entry name" value="Hsp33 domain"/>
    <property type="match status" value="1"/>
</dbReference>
<feature type="disulfide bond" description="Redox-active" evidence="6">
    <location>
        <begin position="276"/>
        <end position="279"/>
    </location>
</feature>
<proteinExistence type="inferred from homology"/>
<dbReference type="GO" id="GO:0005737">
    <property type="term" value="C:cytoplasm"/>
    <property type="evidence" value="ECO:0007669"/>
    <property type="project" value="UniProtKB-SubCell"/>
</dbReference>
<keyword evidence="1 6" id="KW-0963">Cytoplasm</keyword>
<feature type="disulfide bond" description="Redox-active" evidence="6">
    <location>
        <begin position="243"/>
        <end position="245"/>
    </location>
</feature>
<dbReference type="Gene3D" id="3.55.30.10">
    <property type="entry name" value="Hsp33 domain"/>
    <property type="match status" value="1"/>
</dbReference>
<keyword evidence="8" id="KW-1185">Reference proteome</keyword>
<dbReference type="OrthoDB" id="9793753at2"/>
<dbReference type="InterPro" id="IPR016153">
    <property type="entry name" value="Heat_shock_Hsp33_N"/>
</dbReference>
<comment type="caution">
    <text evidence="7">The sequence shown here is derived from an EMBL/GenBank/DDBJ whole genome shotgun (WGS) entry which is preliminary data.</text>
</comment>
<dbReference type="GO" id="GO:0051082">
    <property type="term" value="F:unfolded protein binding"/>
    <property type="evidence" value="ECO:0007669"/>
    <property type="project" value="UniProtKB-UniRule"/>
</dbReference>
<keyword evidence="3 6" id="KW-1015">Disulfide bond</keyword>
<sequence length="303" mass="31954">MKKETDIMTDTIVRAMSASGGLRVLTCSVSGLAREICSLQRASATVSVALGRGLAGGALLGAQLKPGQRVALKFEGNGPMGKMIIEADADGAVRGCVGDPGAEAEPLNGRWNVPGVLGHAGFLTVSKDLGMGGEPYHGMVQLRSSEIGDDLAYYLTDSEQVPSAVGLSASLNEEGGVALCGGFLVQALPKADSAEIDEMMRRIAELPPLCTLLQEGGPEAIMNRLFGGMAYNLLETREVFFRCGCSKAKVERALLTLGPDELRDMGEKEQGADITCEFCRQRYHFDEAELAALAARSRTPAGV</sequence>
<dbReference type="AlphaFoldDB" id="A0A5A9XDD8"/>
<dbReference type="Gene3D" id="3.90.1280.10">
    <property type="entry name" value="HSP33 redox switch-like"/>
    <property type="match status" value="1"/>
</dbReference>
<dbReference type="PIRSF" id="PIRSF005261">
    <property type="entry name" value="Heat_shock_Hsp33"/>
    <property type="match status" value="1"/>
</dbReference>